<dbReference type="AlphaFoldDB" id="A0A0C3P1F0"/>
<evidence type="ECO:0000256" key="1">
    <source>
        <dbReference type="SAM" id="Phobius"/>
    </source>
</evidence>
<protein>
    <submittedName>
        <fullName evidence="2">Uncharacterized protein</fullName>
    </submittedName>
</protein>
<accession>A0A0C3P1F0</accession>
<feature type="transmembrane region" description="Helical" evidence="1">
    <location>
        <begin position="69"/>
        <end position="91"/>
    </location>
</feature>
<organism evidence="2 3">
    <name type="scientific">Pisolithus tinctorius Marx 270</name>
    <dbReference type="NCBI Taxonomy" id="870435"/>
    <lineage>
        <taxon>Eukaryota</taxon>
        <taxon>Fungi</taxon>
        <taxon>Dikarya</taxon>
        <taxon>Basidiomycota</taxon>
        <taxon>Agaricomycotina</taxon>
        <taxon>Agaricomycetes</taxon>
        <taxon>Agaricomycetidae</taxon>
        <taxon>Boletales</taxon>
        <taxon>Sclerodermatineae</taxon>
        <taxon>Pisolithaceae</taxon>
        <taxon>Pisolithus</taxon>
    </lineage>
</organism>
<dbReference type="Proteomes" id="UP000054217">
    <property type="component" value="Unassembled WGS sequence"/>
</dbReference>
<keyword evidence="3" id="KW-1185">Reference proteome</keyword>
<dbReference type="EMBL" id="KN831961">
    <property type="protein sequence ID" value="KIO06895.1"/>
    <property type="molecule type" value="Genomic_DNA"/>
</dbReference>
<evidence type="ECO:0000313" key="3">
    <source>
        <dbReference type="Proteomes" id="UP000054217"/>
    </source>
</evidence>
<keyword evidence="1" id="KW-0812">Transmembrane</keyword>
<proteinExistence type="predicted"/>
<reference evidence="3" key="2">
    <citation type="submission" date="2015-01" db="EMBL/GenBank/DDBJ databases">
        <title>Evolutionary Origins and Diversification of the Mycorrhizal Mutualists.</title>
        <authorList>
            <consortium name="DOE Joint Genome Institute"/>
            <consortium name="Mycorrhizal Genomics Consortium"/>
            <person name="Kohler A."/>
            <person name="Kuo A."/>
            <person name="Nagy L.G."/>
            <person name="Floudas D."/>
            <person name="Copeland A."/>
            <person name="Barry K.W."/>
            <person name="Cichocki N."/>
            <person name="Veneault-Fourrey C."/>
            <person name="LaButti K."/>
            <person name="Lindquist E.A."/>
            <person name="Lipzen A."/>
            <person name="Lundell T."/>
            <person name="Morin E."/>
            <person name="Murat C."/>
            <person name="Riley R."/>
            <person name="Ohm R."/>
            <person name="Sun H."/>
            <person name="Tunlid A."/>
            <person name="Henrissat B."/>
            <person name="Grigoriev I.V."/>
            <person name="Hibbett D.S."/>
            <person name="Martin F."/>
        </authorList>
    </citation>
    <scope>NUCLEOTIDE SEQUENCE [LARGE SCALE GENOMIC DNA]</scope>
    <source>
        <strain evidence="3">Marx 270</strain>
    </source>
</reference>
<keyword evidence="1" id="KW-0472">Membrane</keyword>
<feature type="transmembrane region" description="Helical" evidence="1">
    <location>
        <begin position="40"/>
        <end position="57"/>
    </location>
</feature>
<evidence type="ECO:0000313" key="2">
    <source>
        <dbReference type="EMBL" id="KIO06895.1"/>
    </source>
</evidence>
<sequence length="102" mass="11734">MVDRRFPLSAALESESSASHFPNKFACDAERIRLVFIQHVYQYIFYLASEFVIFKPFCFPADRQSGVDFYRFAAANGSFHCSYTVLLLFVLKSIHMLYLSGA</sequence>
<reference evidence="2 3" key="1">
    <citation type="submission" date="2014-04" db="EMBL/GenBank/DDBJ databases">
        <authorList>
            <consortium name="DOE Joint Genome Institute"/>
            <person name="Kuo A."/>
            <person name="Kohler A."/>
            <person name="Costa M.D."/>
            <person name="Nagy L.G."/>
            <person name="Floudas D."/>
            <person name="Copeland A."/>
            <person name="Barry K.W."/>
            <person name="Cichocki N."/>
            <person name="Veneault-Fourrey C."/>
            <person name="LaButti K."/>
            <person name="Lindquist E.A."/>
            <person name="Lipzen A."/>
            <person name="Lundell T."/>
            <person name="Morin E."/>
            <person name="Murat C."/>
            <person name="Sun H."/>
            <person name="Tunlid A."/>
            <person name="Henrissat B."/>
            <person name="Grigoriev I.V."/>
            <person name="Hibbett D.S."/>
            <person name="Martin F."/>
            <person name="Nordberg H.P."/>
            <person name="Cantor M.N."/>
            <person name="Hua S.X."/>
        </authorList>
    </citation>
    <scope>NUCLEOTIDE SEQUENCE [LARGE SCALE GENOMIC DNA]</scope>
    <source>
        <strain evidence="2 3">Marx 270</strain>
    </source>
</reference>
<dbReference type="HOGENOM" id="CLU_2278593_0_0_1"/>
<dbReference type="InParanoid" id="A0A0C3P1F0"/>
<name>A0A0C3P1F0_PISTI</name>
<gene>
    <name evidence="2" type="ORF">M404DRAFT_417719</name>
</gene>
<keyword evidence="1" id="KW-1133">Transmembrane helix</keyword>